<dbReference type="Proteomes" id="UP000269945">
    <property type="component" value="Unassembled WGS sequence"/>
</dbReference>
<evidence type="ECO:0000256" key="1">
    <source>
        <dbReference type="SAM" id="MobiDB-lite"/>
    </source>
</evidence>
<organism evidence="2 3">
    <name type="scientific">Gulo gulo</name>
    <name type="common">Wolverine</name>
    <name type="synonym">Gluton</name>
    <dbReference type="NCBI Taxonomy" id="48420"/>
    <lineage>
        <taxon>Eukaryota</taxon>
        <taxon>Metazoa</taxon>
        <taxon>Chordata</taxon>
        <taxon>Craniata</taxon>
        <taxon>Vertebrata</taxon>
        <taxon>Euteleostomi</taxon>
        <taxon>Mammalia</taxon>
        <taxon>Eutheria</taxon>
        <taxon>Laurasiatheria</taxon>
        <taxon>Carnivora</taxon>
        <taxon>Caniformia</taxon>
        <taxon>Musteloidea</taxon>
        <taxon>Mustelidae</taxon>
        <taxon>Guloninae</taxon>
        <taxon>Gulo</taxon>
    </lineage>
</organism>
<gene>
    <name evidence="2" type="ORF">BN2614_LOCUS3</name>
</gene>
<protein>
    <submittedName>
        <fullName evidence="2">Uncharacterized protein</fullName>
    </submittedName>
</protein>
<accession>A0A9X9M0T5</accession>
<evidence type="ECO:0000313" key="2">
    <source>
        <dbReference type="EMBL" id="VCX13033.1"/>
    </source>
</evidence>
<proteinExistence type="predicted"/>
<reference evidence="2 3" key="1">
    <citation type="submission" date="2018-10" db="EMBL/GenBank/DDBJ databases">
        <authorList>
            <person name="Ekblom R."/>
            <person name="Jareborg N."/>
        </authorList>
    </citation>
    <scope>NUCLEOTIDE SEQUENCE [LARGE SCALE GENOMIC DNA]</scope>
    <source>
        <tissue evidence="2">Muscle</tissue>
    </source>
</reference>
<dbReference type="EMBL" id="CYRY02034988">
    <property type="protein sequence ID" value="VCX13033.1"/>
    <property type="molecule type" value="Genomic_DNA"/>
</dbReference>
<name>A0A9X9M0T5_GULGU</name>
<sequence>MKRKRFRTLTSKCQPEKFSPKPFVQESKGASRTKARGQCWVLPPRDHQL</sequence>
<comment type="caution">
    <text evidence="2">The sequence shown here is derived from an EMBL/GenBank/DDBJ whole genome shotgun (WGS) entry which is preliminary data.</text>
</comment>
<dbReference type="AlphaFoldDB" id="A0A9X9M0T5"/>
<keyword evidence="3" id="KW-1185">Reference proteome</keyword>
<evidence type="ECO:0000313" key="3">
    <source>
        <dbReference type="Proteomes" id="UP000269945"/>
    </source>
</evidence>
<feature type="region of interest" description="Disordered" evidence="1">
    <location>
        <begin position="1"/>
        <end position="35"/>
    </location>
</feature>